<dbReference type="GO" id="GO:0004326">
    <property type="term" value="F:tetrahydrofolylpolyglutamate synthase activity"/>
    <property type="evidence" value="ECO:0007669"/>
    <property type="project" value="UniProtKB-EC"/>
</dbReference>
<feature type="domain" description="Mur ligase C-terminal" evidence="12">
    <location>
        <begin position="293"/>
        <end position="413"/>
    </location>
</feature>
<evidence type="ECO:0000256" key="9">
    <source>
        <dbReference type="ARBA" id="ARBA00030592"/>
    </source>
</evidence>
<dbReference type="SUPFAM" id="SSF53244">
    <property type="entry name" value="MurD-like peptide ligases, peptide-binding domain"/>
    <property type="match status" value="1"/>
</dbReference>
<evidence type="ECO:0000259" key="12">
    <source>
        <dbReference type="Pfam" id="PF02875"/>
    </source>
</evidence>
<evidence type="ECO:0000256" key="8">
    <source>
        <dbReference type="ARBA" id="ARBA00022842"/>
    </source>
</evidence>
<evidence type="ECO:0000256" key="3">
    <source>
        <dbReference type="ARBA" id="ARBA00013025"/>
    </source>
</evidence>
<evidence type="ECO:0000256" key="11">
    <source>
        <dbReference type="PIRNR" id="PIRNR001563"/>
    </source>
</evidence>
<dbReference type="GO" id="GO:0005524">
    <property type="term" value="F:ATP binding"/>
    <property type="evidence" value="ECO:0007669"/>
    <property type="project" value="UniProtKB-KW"/>
</dbReference>
<evidence type="ECO:0000256" key="5">
    <source>
        <dbReference type="ARBA" id="ARBA00022723"/>
    </source>
</evidence>
<name>A0AAE3AQV7_9FIRM</name>
<dbReference type="InterPro" id="IPR001645">
    <property type="entry name" value="Folylpolyglutamate_synth"/>
</dbReference>
<dbReference type="Proteomes" id="UP001198962">
    <property type="component" value="Unassembled WGS sequence"/>
</dbReference>
<evidence type="ECO:0000313" key="13">
    <source>
        <dbReference type="EMBL" id="MCC2164045.1"/>
    </source>
</evidence>
<dbReference type="GO" id="GO:0046872">
    <property type="term" value="F:metal ion binding"/>
    <property type="evidence" value="ECO:0007669"/>
    <property type="project" value="UniProtKB-KW"/>
</dbReference>
<dbReference type="FunFam" id="3.40.1190.10:FF:000011">
    <property type="entry name" value="Folylpolyglutamate synthase/dihydrofolate synthase"/>
    <property type="match status" value="1"/>
</dbReference>
<protein>
    <recommendedName>
        <fullName evidence="3">tetrahydrofolate synthase</fullName>
        <ecNumber evidence="3">6.3.2.17</ecNumber>
    </recommendedName>
    <alternativeName>
        <fullName evidence="9">Tetrahydrofolylpolyglutamate synthase</fullName>
    </alternativeName>
</protein>
<dbReference type="PROSITE" id="PS01012">
    <property type="entry name" value="FOLYLPOLYGLU_SYNT_2"/>
    <property type="match status" value="1"/>
</dbReference>
<comment type="caution">
    <text evidence="13">The sequence shown here is derived from an EMBL/GenBank/DDBJ whole genome shotgun (WGS) entry which is preliminary data.</text>
</comment>
<dbReference type="GO" id="GO:0005737">
    <property type="term" value="C:cytoplasm"/>
    <property type="evidence" value="ECO:0007669"/>
    <property type="project" value="TreeGrafter"/>
</dbReference>
<keyword evidence="5" id="KW-0479">Metal-binding</keyword>
<dbReference type="EMBL" id="JAJEPU010000007">
    <property type="protein sequence ID" value="MCC2164045.1"/>
    <property type="molecule type" value="Genomic_DNA"/>
</dbReference>
<dbReference type="Pfam" id="PF02875">
    <property type="entry name" value="Mur_ligase_C"/>
    <property type="match status" value="1"/>
</dbReference>
<dbReference type="PIRSF" id="PIRSF001563">
    <property type="entry name" value="Folylpolyglu_synth"/>
    <property type="match status" value="1"/>
</dbReference>
<evidence type="ECO:0000256" key="2">
    <source>
        <dbReference type="ARBA" id="ARBA00008276"/>
    </source>
</evidence>
<dbReference type="GO" id="GO:0008841">
    <property type="term" value="F:dihydrofolate synthase activity"/>
    <property type="evidence" value="ECO:0007669"/>
    <property type="project" value="TreeGrafter"/>
</dbReference>
<dbReference type="InterPro" id="IPR004101">
    <property type="entry name" value="Mur_ligase_C"/>
</dbReference>
<organism evidence="13 14">
    <name type="scientific">Brotaphodocola catenula</name>
    <dbReference type="NCBI Taxonomy" id="2885361"/>
    <lineage>
        <taxon>Bacteria</taxon>
        <taxon>Bacillati</taxon>
        <taxon>Bacillota</taxon>
        <taxon>Clostridia</taxon>
        <taxon>Lachnospirales</taxon>
        <taxon>Lachnospiraceae</taxon>
        <taxon>Brotaphodocola</taxon>
    </lineage>
</organism>
<proteinExistence type="inferred from homology"/>
<keyword evidence="6 11" id="KW-0547">Nucleotide-binding</keyword>
<evidence type="ECO:0000256" key="1">
    <source>
        <dbReference type="ARBA" id="ARBA00001946"/>
    </source>
</evidence>
<keyword evidence="4 11" id="KW-0436">Ligase</keyword>
<dbReference type="PANTHER" id="PTHR11136:SF0">
    <property type="entry name" value="DIHYDROFOLATE SYNTHETASE-RELATED"/>
    <property type="match status" value="1"/>
</dbReference>
<dbReference type="PANTHER" id="PTHR11136">
    <property type="entry name" value="FOLYLPOLYGLUTAMATE SYNTHASE-RELATED"/>
    <property type="match status" value="1"/>
</dbReference>
<dbReference type="NCBIfam" id="TIGR01499">
    <property type="entry name" value="folC"/>
    <property type="match status" value="1"/>
</dbReference>
<evidence type="ECO:0000313" key="14">
    <source>
        <dbReference type="Proteomes" id="UP001198962"/>
    </source>
</evidence>
<dbReference type="RefSeq" id="WP_308450779.1">
    <property type="nucleotide sequence ID" value="NZ_JAJEPU010000007.1"/>
</dbReference>
<gene>
    <name evidence="13" type="ORF">LKD32_03950</name>
</gene>
<keyword evidence="14" id="KW-1185">Reference proteome</keyword>
<dbReference type="InterPro" id="IPR036565">
    <property type="entry name" value="Mur-like_cat_sf"/>
</dbReference>
<keyword evidence="8" id="KW-0460">Magnesium</keyword>
<dbReference type="SUPFAM" id="SSF53623">
    <property type="entry name" value="MurD-like peptide ligases, catalytic domain"/>
    <property type="match status" value="1"/>
</dbReference>
<accession>A0AAE3AQV7</accession>
<keyword evidence="7 11" id="KW-0067">ATP-binding</keyword>
<evidence type="ECO:0000256" key="4">
    <source>
        <dbReference type="ARBA" id="ARBA00022598"/>
    </source>
</evidence>
<comment type="cofactor">
    <cofactor evidence="1">
        <name>Mg(2+)</name>
        <dbReference type="ChEBI" id="CHEBI:18420"/>
    </cofactor>
</comment>
<dbReference type="Gene3D" id="3.40.1190.10">
    <property type="entry name" value="Mur-like, catalytic domain"/>
    <property type="match status" value="1"/>
</dbReference>
<dbReference type="AlphaFoldDB" id="A0AAE3AQV7"/>
<comment type="similarity">
    <text evidence="2 11">Belongs to the folylpolyglutamate synthase family.</text>
</comment>
<dbReference type="EC" id="6.3.2.17" evidence="3"/>
<evidence type="ECO:0000256" key="7">
    <source>
        <dbReference type="ARBA" id="ARBA00022840"/>
    </source>
</evidence>
<comment type="catalytic activity">
    <reaction evidence="10">
        <text>(6S)-5,6,7,8-tetrahydrofolyl-(gamma-L-Glu)(n) + L-glutamate + ATP = (6S)-5,6,7,8-tetrahydrofolyl-(gamma-L-Glu)(n+1) + ADP + phosphate + H(+)</text>
        <dbReference type="Rhea" id="RHEA:10580"/>
        <dbReference type="Rhea" id="RHEA-COMP:14738"/>
        <dbReference type="Rhea" id="RHEA-COMP:14740"/>
        <dbReference type="ChEBI" id="CHEBI:15378"/>
        <dbReference type="ChEBI" id="CHEBI:29985"/>
        <dbReference type="ChEBI" id="CHEBI:30616"/>
        <dbReference type="ChEBI" id="CHEBI:43474"/>
        <dbReference type="ChEBI" id="CHEBI:141005"/>
        <dbReference type="ChEBI" id="CHEBI:456216"/>
        <dbReference type="EC" id="6.3.2.17"/>
    </reaction>
</comment>
<dbReference type="InterPro" id="IPR018109">
    <property type="entry name" value="Folylpolyglutamate_synth_CS"/>
</dbReference>
<evidence type="ECO:0000256" key="6">
    <source>
        <dbReference type="ARBA" id="ARBA00022741"/>
    </source>
</evidence>
<sequence>MEEQARAYLDQIPFWTRKKNTLEQVRDFLTELGNPDDSLRIIHVAGTNGKGSVCADLTAVLLRAGYHVGTFISPHLTDVKERFLLDGSPAPEKTFEKSFENVRAVTGKMCAKGYAHPTFFEFVFLMAMDLYGREKPDWVVLETGLGGLLDTTNVIRSPKTCIITSISLDHTAYLGTSIPEIAMQKAGIIKQGVPVIFDDTQPEASAVIAKQAESRGSAFYPVNPIKPINVQDIQENDAVDRKVVSEVKFSAPYQAQNARIALKAIEVLTERGELETVAEETKREALSHVCWPGRMQNVREDVWLDGAHNPGGISAFIEAVKAQKSDKAIHLLFAAVSDKDYREMIKMLCDNLHPAVVTVVHIDSARATDENLLANLFGQAGCETVEQYGSAREALESALAKKKETDRLYVVGSLYLIGEIQRILKTMPEAVCEKAVGEKML</sequence>
<dbReference type="Gene3D" id="3.90.190.20">
    <property type="entry name" value="Mur ligase, C-terminal domain"/>
    <property type="match status" value="1"/>
</dbReference>
<dbReference type="InterPro" id="IPR036615">
    <property type="entry name" value="Mur_ligase_C_dom_sf"/>
</dbReference>
<reference evidence="13" key="1">
    <citation type="submission" date="2021-10" db="EMBL/GenBank/DDBJ databases">
        <title>Anaerobic single-cell dispensing facilitates the cultivation of human gut bacteria.</title>
        <authorList>
            <person name="Afrizal A."/>
        </authorList>
    </citation>
    <scope>NUCLEOTIDE SEQUENCE</scope>
    <source>
        <strain evidence="13">CLA-AA-H274</strain>
    </source>
</reference>
<evidence type="ECO:0000256" key="10">
    <source>
        <dbReference type="ARBA" id="ARBA00047493"/>
    </source>
</evidence>